<evidence type="ECO:0000313" key="2">
    <source>
        <dbReference type="EMBL" id="MEB8340738.1"/>
    </source>
</evidence>
<dbReference type="InterPro" id="IPR011009">
    <property type="entry name" value="Kinase-like_dom_sf"/>
</dbReference>
<dbReference type="InterPro" id="IPR002575">
    <property type="entry name" value="Aminoglycoside_PTrfase"/>
</dbReference>
<evidence type="ECO:0000313" key="3">
    <source>
        <dbReference type="Proteomes" id="UP001354931"/>
    </source>
</evidence>
<feature type="domain" description="Aminoglycoside phosphotransferase" evidence="1">
    <location>
        <begin position="38"/>
        <end position="252"/>
    </location>
</feature>
<dbReference type="Proteomes" id="UP001354931">
    <property type="component" value="Unassembled WGS sequence"/>
</dbReference>
<dbReference type="Gene3D" id="3.90.1200.10">
    <property type="match status" value="1"/>
</dbReference>
<protein>
    <submittedName>
        <fullName evidence="2">Aminoglycoside phosphotransferase family protein</fullName>
    </submittedName>
</protein>
<evidence type="ECO:0000259" key="1">
    <source>
        <dbReference type="Pfam" id="PF01636"/>
    </source>
</evidence>
<keyword evidence="3" id="KW-1185">Reference proteome</keyword>
<dbReference type="SUPFAM" id="SSF56112">
    <property type="entry name" value="Protein kinase-like (PK-like)"/>
    <property type="match status" value="1"/>
</dbReference>
<gene>
    <name evidence="2" type="ORF">OKJ99_24885</name>
</gene>
<reference evidence="2 3" key="1">
    <citation type="submission" date="2022-10" db="EMBL/GenBank/DDBJ databases">
        <authorList>
            <person name="Xie J."/>
            <person name="Shen N."/>
        </authorList>
    </citation>
    <scope>NUCLEOTIDE SEQUENCE [LARGE SCALE GENOMIC DNA]</scope>
    <source>
        <strain evidence="2 3">YIM65594</strain>
    </source>
</reference>
<proteinExistence type="predicted"/>
<dbReference type="Pfam" id="PF01636">
    <property type="entry name" value="APH"/>
    <property type="match status" value="1"/>
</dbReference>
<organism evidence="2 3">
    <name type="scientific">Streptomyces endophyticus</name>
    <dbReference type="NCBI Taxonomy" id="714166"/>
    <lineage>
        <taxon>Bacteria</taxon>
        <taxon>Bacillati</taxon>
        <taxon>Actinomycetota</taxon>
        <taxon>Actinomycetes</taxon>
        <taxon>Kitasatosporales</taxon>
        <taxon>Streptomycetaceae</taxon>
        <taxon>Streptomyces</taxon>
    </lineage>
</organism>
<dbReference type="RefSeq" id="WP_326019629.1">
    <property type="nucleotide sequence ID" value="NZ_JAOZYC010000136.1"/>
</dbReference>
<dbReference type="Gene3D" id="3.30.200.20">
    <property type="entry name" value="Phosphorylase Kinase, domain 1"/>
    <property type="match status" value="1"/>
</dbReference>
<comment type="caution">
    <text evidence="2">The sequence shown here is derived from an EMBL/GenBank/DDBJ whole genome shotgun (WGS) entry which is preliminary data.</text>
</comment>
<name>A0ABU6FB84_9ACTN</name>
<sequence>MTNGTPVDVPPGAPPDTLLDALVRLGLVGDGDGEAVTGRPLTGGVSCEVWRIDLPGGRGAVCVKHPLEQLRVAGEWRVSTERTHWEARWLRLAADVLPDGAACPVRGFDETGPVLVLGWLDPEQHPLWKSQLMEGRVDAGTAAEVGRRLVAVHGASAAPAYDLGAWEKARPLFTALRVDPYLRATARHHPDLAGRLEELAVGLEQAAYTVVHGDVSPKNIVVGPGGPILLDAECAAPGDPAFDLAFCLNHLLLKAVRHPEHRAGLARAATALRTGYLHGVTWEDPADLDRRAAALQPALALARVDGLSPVEYLTEDHGRPQVRRAAVPLLRLPPADTTELVDRWLKSTEPEEHPA</sequence>
<accession>A0ABU6FB84</accession>
<dbReference type="EMBL" id="JAOZYC010000136">
    <property type="protein sequence ID" value="MEB8340738.1"/>
    <property type="molecule type" value="Genomic_DNA"/>
</dbReference>